<dbReference type="Pfam" id="PF00512">
    <property type="entry name" value="HisKA"/>
    <property type="match status" value="1"/>
</dbReference>
<keyword evidence="5" id="KW-0808">Transferase</keyword>
<dbReference type="SUPFAM" id="SSF52172">
    <property type="entry name" value="CheY-like"/>
    <property type="match status" value="1"/>
</dbReference>
<dbReference type="InterPro" id="IPR038188">
    <property type="entry name" value="TorS_sensor_sf"/>
</dbReference>
<evidence type="ECO:0000256" key="3">
    <source>
        <dbReference type="ARBA" id="ARBA00012438"/>
    </source>
</evidence>
<keyword evidence="6" id="KW-0418">Kinase</keyword>
<dbReference type="Gene3D" id="3.40.50.2300">
    <property type="match status" value="1"/>
</dbReference>
<gene>
    <name evidence="14" type="ORF">GCM10007924_03760</name>
</gene>
<dbReference type="SMART" id="SM00388">
    <property type="entry name" value="HisKA"/>
    <property type="match status" value="1"/>
</dbReference>
<dbReference type="Gene3D" id="3.30.565.10">
    <property type="entry name" value="Histidine kinase-like ATPase, C-terminal domain"/>
    <property type="match status" value="1"/>
</dbReference>
<dbReference type="InterPro" id="IPR011006">
    <property type="entry name" value="CheY-like_superfamily"/>
</dbReference>
<dbReference type="SMART" id="SM00091">
    <property type="entry name" value="PAS"/>
    <property type="match status" value="1"/>
</dbReference>
<dbReference type="PROSITE" id="PS50109">
    <property type="entry name" value="HIS_KIN"/>
    <property type="match status" value="1"/>
</dbReference>
<organism evidence="14 15">
    <name type="scientific">Sneathiella chinensis</name>
    <dbReference type="NCBI Taxonomy" id="349750"/>
    <lineage>
        <taxon>Bacteria</taxon>
        <taxon>Pseudomonadati</taxon>
        <taxon>Pseudomonadota</taxon>
        <taxon>Alphaproteobacteria</taxon>
        <taxon>Sneathiellales</taxon>
        <taxon>Sneathiellaceae</taxon>
        <taxon>Sneathiella</taxon>
    </lineage>
</organism>
<proteinExistence type="predicted"/>
<evidence type="ECO:0000259" key="12">
    <source>
        <dbReference type="PROSITE" id="PS50112"/>
    </source>
</evidence>
<comment type="subcellular location">
    <subcellularLocation>
        <location evidence="2">Membrane</location>
    </subcellularLocation>
</comment>
<dbReference type="InterPro" id="IPR001789">
    <property type="entry name" value="Sig_transdc_resp-reg_receiver"/>
</dbReference>
<dbReference type="Pfam" id="PF00072">
    <property type="entry name" value="Response_reg"/>
    <property type="match status" value="1"/>
</dbReference>
<keyword evidence="15" id="KW-1185">Reference proteome</keyword>
<evidence type="ECO:0000256" key="2">
    <source>
        <dbReference type="ARBA" id="ARBA00004370"/>
    </source>
</evidence>
<dbReference type="EC" id="2.7.13.3" evidence="3"/>
<evidence type="ECO:0000259" key="11">
    <source>
        <dbReference type="PROSITE" id="PS50110"/>
    </source>
</evidence>
<evidence type="ECO:0000256" key="7">
    <source>
        <dbReference type="PROSITE-ProRule" id="PRU00169"/>
    </source>
</evidence>
<dbReference type="InterPro" id="IPR036097">
    <property type="entry name" value="HisK_dim/P_sf"/>
</dbReference>
<feature type="modified residue" description="4-aspartylphosphate" evidence="7">
    <location>
        <position position="828"/>
    </location>
</feature>
<dbReference type="CDD" id="cd00156">
    <property type="entry name" value="REC"/>
    <property type="match status" value="1"/>
</dbReference>
<dbReference type="Gene3D" id="3.30.450.20">
    <property type="entry name" value="PAS domain"/>
    <property type="match status" value="1"/>
</dbReference>
<dbReference type="Gene3D" id="1.10.287.130">
    <property type="match status" value="1"/>
</dbReference>
<evidence type="ECO:0000256" key="4">
    <source>
        <dbReference type="ARBA" id="ARBA00022553"/>
    </source>
</evidence>
<feature type="domain" description="Response regulatory" evidence="11">
    <location>
        <begin position="777"/>
        <end position="891"/>
    </location>
</feature>
<feature type="domain" description="PAS" evidence="12">
    <location>
        <begin position="397"/>
        <end position="439"/>
    </location>
</feature>
<dbReference type="InterPro" id="IPR003594">
    <property type="entry name" value="HATPase_dom"/>
</dbReference>
<dbReference type="SMART" id="SM00448">
    <property type="entry name" value="REC"/>
    <property type="match status" value="1"/>
</dbReference>
<evidence type="ECO:0000256" key="1">
    <source>
        <dbReference type="ARBA" id="ARBA00000085"/>
    </source>
</evidence>
<dbReference type="PANTHER" id="PTHR43047">
    <property type="entry name" value="TWO-COMPONENT HISTIDINE PROTEIN KINASE"/>
    <property type="match status" value="1"/>
</dbReference>
<dbReference type="Gene3D" id="6.10.340.10">
    <property type="match status" value="1"/>
</dbReference>
<evidence type="ECO:0000259" key="13">
    <source>
        <dbReference type="PROSITE" id="PS50885"/>
    </source>
</evidence>
<feature type="transmembrane region" description="Helical" evidence="9">
    <location>
        <begin position="312"/>
        <end position="332"/>
    </location>
</feature>
<dbReference type="Gene3D" id="1.20.58.920">
    <property type="match status" value="1"/>
</dbReference>
<evidence type="ECO:0000256" key="8">
    <source>
        <dbReference type="SAM" id="Coils"/>
    </source>
</evidence>
<accession>A0ABQ5U1U8</accession>
<feature type="coiled-coil region" evidence="8">
    <location>
        <begin position="380"/>
        <end position="407"/>
    </location>
</feature>
<evidence type="ECO:0000256" key="6">
    <source>
        <dbReference type="ARBA" id="ARBA00022777"/>
    </source>
</evidence>
<keyword evidence="9" id="KW-0472">Membrane</keyword>
<feature type="transmembrane region" description="Helical" evidence="9">
    <location>
        <begin position="12"/>
        <end position="33"/>
    </location>
</feature>
<dbReference type="PRINTS" id="PR00344">
    <property type="entry name" value="BCTRLSENSOR"/>
</dbReference>
<reference evidence="14" key="2">
    <citation type="submission" date="2023-01" db="EMBL/GenBank/DDBJ databases">
        <title>Draft genome sequence of Sneathiella chinensis strain NBRC 103408.</title>
        <authorList>
            <person name="Sun Q."/>
            <person name="Mori K."/>
        </authorList>
    </citation>
    <scope>NUCLEOTIDE SEQUENCE</scope>
    <source>
        <strain evidence="14">NBRC 103408</strain>
    </source>
</reference>
<evidence type="ECO:0000259" key="10">
    <source>
        <dbReference type="PROSITE" id="PS50109"/>
    </source>
</evidence>
<dbReference type="PROSITE" id="PS50110">
    <property type="entry name" value="RESPONSE_REGULATORY"/>
    <property type="match status" value="1"/>
</dbReference>
<evidence type="ECO:0000313" key="14">
    <source>
        <dbReference type="EMBL" id="GLQ05155.1"/>
    </source>
</evidence>
<dbReference type="Pfam" id="PF12860">
    <property type="entry name" value="PAS_7"/>
    <property type="match status" value="1"/>
</dbReference>
<dbReference type="InterPro" id="IPR003660">
    <property type="entry name" value="HAMP_dom"/>
</dbReference>
<keyword evidence="8" id="KW-0175">Coiled coil</keyword>
<dbReference type="CDD" id="cd00130">
    <property type="entry name" value="PAS"/>
    <property type="match status" value="1"/>
</dbReference>
<comment type="catalytic activity">
    <reaction evidence="1">
        <text>ATP + protein L-histidine = ADP + protein N-phospho-L-histidine.</text>
        <dbReference type="EC" id="2.7.13.3"/>
    </reaction>
</comment>
<dbReference type="SUPFAM" id="SSF47384">
    <property type="entry name" value="Homodimeric domain of signal transducing histidine kinase"/>
    <property type="match status" value="1"/>
</dbReference>
<keyword evidence="4 7" id="KW-0597">Phosphoprotein</keyword>
<dbReference type="InterPro" id="IPR035965">
    <property type="entry name" value="PAS-like_dom_sf"/>
</dbReference>
<dbReference type="InterPro" id="IPR004358">
    <property type="entry name" value="Sig_transdc_His_kin-like_C"/>
</dbReference>
<dbReference type="EMBL" id="BSNF01000001">
    <property type="protein sequence ID" value="GLQ05155.1"/>
    <property type="molecule type" value="Genomic_DNA"/>
</dbReference>
<dbReference type="Proteomes" id="UP001161409">
    <property type="component" value="Unassembled WGS sequence"/>
</dbReference>
<dbReference type="InterPro" id="IPR005467">
    <property type="entry name" value="His_kinase_dom"/>
</dbReference>
<feature type="domain" description="HAMP" evidence="13">
    <location>
        <begin position="334"/>
        <end position="385"/>
    </location>
</feature>
<dbReference type="PANTHER" id="PTHR43047:SF9">
    <property type="entry name" value="HISTIDINE KINASE"/>
    <property type="match status" value="1"/>
</dbReference>
<dbReference type="SMART" id="SM00387">
    <property type="entry name" value="HATPase_c"/>
    <property type="match status" value="1"/>
</dbReference>
<protein>
    <recommendedName>
        <fullName evidence="3">histidine kinase</fullName>
        <ecNumber evidence="3">2.7.13.3</ecNumber>
    </recommendedName>
</protein>
<dbReference type="InterPro" id="IPR003661">
    <property type="entry name" value="HisK_dim/P_dom"/>
</dbReference>
<dbReference type="NCBIfam" id="TIGR00229">
    <property type="entry name" value="sensory_box"/>
    <property type="match status" value="1"/>
</dbReference>
<reference evidence="14" key="1">
    <citation type="journal article" date="2014" name="Int. J. Syst. Evol. Microbiol.">
        <title>Complete genome of a new Firmicutes species belonging to the dominant human colonic microbiota ('Ruminococcus bicirculans') reveals two chromosomes and a selective capacity to utilize plant glucans.</title>
        <authorList>
            <consortium name="NISC Comparative Sequencing Program"/>
            <person name="Wegmann U."/>
            <person name="Louis P."/>
            <person name="Goesmann A."/>
            <person name="Henrissat B."/>
            <person name="Duncan S.H."/>
            <person name="Flint H.J."/>
        </authorList>
    </citation>
    <scope>NUCLEOTIDE SEQUENCE</scope>
    <source>
        <strain evidence="14">NBRC 103408</strain>
    </source>
</reference>
<evidence type="ECO:0000256" key="9">
    <source>
        <dbReference type="SAM" id="Phobius"/>
    </source>
</evidence>
<dbReference type="InterPro" id="IPR000014">
    <property type="entry name" value="PAS"/>
</dbReference>
<sequence length="900" mass="99257">MDRSMKSFRPGVFFRVFAGLGIIGILIISAGVVSVKSFNEFSSGLRSFSTRDLPVVIDGSKLNQLSANLASFAPALIAADSPGTRKSIFLRIKDQVAWLDEILLNLEETENSSRDLSEFRTLKTNLVDNLHHISDLVKERNVILEQSDTLLKTVPDLNSKSFVISNRFLQNNNSPDLIYVLQEWHRLNTDALLLVPLAATVDQFTELNDISVRFSGILAQIDAMTARLPDAVQLELGTFRKELIALGQEENGIIRLHEKALELNGKVQGTLSQNKLIANRFIASSSSLTRNIRDEILHKSDLLDQSTQERSLYFIIITFLCISGAVLVFVYINKSVIQRLSGLQKNMLNYAAGKSETIATVGNDEITDMAKAFKYFVQTIQEREAALQVANRQVAEVQARLVDAIQNISEGFVLFDSKHQLVLCNDNYRQLYGYQPDDVQPGTPYETLLRADLSRGIAADNSSYRRARLAPLETARAAVEIQLADGRWLSIQDRATAAGGIVGIHADITGKKEAEAALRVAKDRAERADQAKSRFLAAASHDLRQPLHAVGLFAAALLNRTQDPHMRDITGNIERSLLHMNDLFESILDFSQLEIGDLQPDLSSISLKSMVDNVARDFTLQAEEKSLGFRLVMPDVHVFSDALMLDRILRNLVSNAIRYTDQGRILIGGRRQGQQIRIEVWDTGCGIAPEQQEKIFSDFYRGGETRAEDRGLGLGLSIAAQMAGLLKTRIEMHSRPGQGSCFSVTVPLSDAGASLPGHTPELEPPKLETGTVLSGERVLVIDDDPQILKATEKLLQRWGCQVRTAQNLAAAETCLAEGAGPFLAILADYQISRHETGLDFLERLPEYGDRGVIISGNTDPDIAAQVKAAGYPFFQKPLKPAKLAALLRHLKRTQAATGAG</sequence>
<evidence type="ECO:0000256" key="5">
    <source>
        <dbReference type="ARBA" id="ARBA00022679"/>
    </source>
</evidence>
<keyword evidence="9" id="KW-1133">Transmembrane helix</keyword>
<comment type="caution">
    <text evidence="14">The sequence shown here is derived from an EMBL/GenBank/DDBJ whole genome shotgun (WGS) entry which is preliminary data.</text>
</comment>
<dbReference type="SUPFAM" id="SSF55785">
    <property type="entry name" value="PYP-like sensor domain (PAS domain)"/>
    <property type="match status" value="1"/>
</dbReference>
<feature type="domain" description="Histidine kinase" evidence="10">
    <location>
        <begin position="538"/>
        <end position="750"/>
    </location>
</feature>
<keyword evidence="9" id="KW-0812">Transmembrane</keyword>
<dbReference type="PROSITE" id="PS50885">
    <property type="entry name" value="HAMP"/>
    <property type="match status" value="1"/>
</dbReference>
<dbReference type="CDD" id="cd00082">
    <property type="entry name" value="HisKA"/>
    <property type="match status" value="1"/>
</dbReference>
<dbReference type="Pfam" id="PF02518">
    <property type="entry name" value="HATPase_c"/>
    <property type="match status" value="1"/>
</dbReference>
<evidence type="ECO:0000313" key="15">
    <source>
        <dbReference type="Proteomes" id="UP001161409"/>
    </source>
</evidence>
<name>A0ABQ5U1U8_9PROT</name>
<dbReference type="PROSITE" id="PS50112">
    <property type="entry name" value="PAS"/>
    <property type="match status" value="1"/>
</dbReference>
<dbReference type="InterPro" id="IPR036890">
    <property type="entry name" value="HATPase_C_sf"/>
</dbReference>
<dbReference type="SUPFAM" id="SSF55874">
    <property type="entry name" value="ATPase domain of HSP90 chaperone/DNA topoisomerase II/histidine kinase"/>
    <property type="match status" value="1"/>
</dbReference>